<proteinExistence type="predicted"/>
<gene>
    <name evidence="2" type="ORF">FHX34_103999</name>
</gene>
<feature type="domain" description="DUF4937" evidence="1">
    <location>
        <begin position="5"/>
        <end position="89"/>
    </location>
</feature>
<dbReference type="InterPro" id="IPR032555">
    <property type="entry name" value="DUF4937"/>
</dbReference>
<evidence type="ECO:0000313" key="3">
    <source>
        <dbReference type="Proteomes" id="UP000320239"/>
    </source>
</evidence>
<evidence type="ECO:0000259" key="1">
    <source>
        <dbReference type="Pfam" id="PF16291"/>
    </source>
</evidence>
<dbReference type="AlphaFoldDB" id="A0A561WC65"/>
<dbReference type="SUPFAM" id="SSF54909">
    <property type="entry name" value="Dimeric alpha+beta barrel"/>
    <property type="match status" value="1"/>
</dbReference>
<dbReference type="Proteomes" id="UP000320239">
    <property type="component" value="Unassembled WGS sequence"/>
</dbReference>
<organism evidence="2 3">
    <name type="scientific">Actinoplanes teichomyceticus</name>
    <dbReference type="NCBI Taxonomy" id="1867"/>
    <lineage>
        <taxon>Bacteria</taxon>
        <taxon>Bacillati</taxon>
        <taxon>Actinomycetota</taxon>
        <taxon>Actinomycetes</taxon>
        <taxon>Micromonosporales</taxon>
        <taxon>Micromonosporaceae</taxon>
        <taxon>Actinoplanes</taxon>
    </lineage>
</organism>
<reference evidence="2 3" key="1">
    <citation type="submission" date="2019-06" db="EMBL/GenBank/DDBJ databases">
        <title>Sequencing the genomes of 1000 actinobacteria strains.</title>
        <authorList>
            <person name="Klenk H.-P."/>
        </authorList>
    </citation>
    <scope>NUCLEOTIDE SEQUENCE [LARGE SCALE GENOMIC DNA]</scope>
    <source>
        <strain evidence="2 3">DSM 43866</strain>
    </source>
</reference>
<name>A0A561WC65_ACTTI</name>
<accession>A0A561WC65</accession>
<comment type="caution">
    <text evidence="2">The sequence shown here is derived from an EMBL/GenBank/DDBJ whole genome shotgun (WGS) entry which is preliminary data.</text>
</comment>
<evidence type="ECO:0000313" key="2">
    <source>
        <dbReference type="EMBL" id="TWG21460.1"/>
    </source>
</evidence>
<sequence length="193" mass="20297">MIPVLVKWVTCEVTDTDRFAAGQAGWSALRAWPGLLGQAGGWSTRHPGRAHVFGCWRDRAAYHTFMAAGHDRIAAGQAGTYRAIEVRLFDEVHQLRRPLPAVLAAAWVLRLAHGPGQPGRPLDGAPDEPVTTPGFLGGCVAASGSAGFLVLTAWRATGEPVDTAGEPVDTAGARRPAGEPIRLVPAWTVGPAA</sequence>
<dbReference type="Pfam" id="PF16291">
    <property type="entry name" value="DUF4937"/>
    <property type="match status" value="1"/>
</dbReference>
<protein>
    <submittedName>
        <fullName evidence="2">Uncharacterized protein DUF4937</fullName>
    </submittedName>
</protein>
<keyword evidence="3" id="KW-1185">Reference proteome</keyword>
<dbReference type="EMBL" id="VIWY01000003">
    <property type="protein sequence ID" value="TWG21460.1"/>
    <property type="molecule type" value="Genomic_DNA"/>
</dbReference>
<dbReference type="InterPro" id="IPR011008">
    <property type="entry name" value="Dimeric_a/b-barrel"/>
</dbReference>